<gene>
    <name evidence="2" type="ORF">QQZ08_002727</name>
</gene>
<evidence type="ECO:0000256" key="1">
    <source>
        <dbReference type="SAM" id="Phobius"/>
    </source>
</evidence>
<accession>A0ABR1ICX6</accession>
<keyword evidence="1" id="KW-0472">Membrane</keyword>
<proteinExistence type="predicted"/>
<dbReference type="Proteomes" id="UP001498421">
    <property type="component" value="Unassembled WGS sequence"/>
</dbReference>
<organism evidence="2 3">
    <name type="scientific">Neonectria magnoliae</name>
    <dbReference type="NCBI Taxonomy" id="2732573"/>
    <lineage>
        <taxon>Eukaryota</taxon>
        <taxon>Fungi</taxon>
        <taxon>Dikarya</taxon>
        <taxon>Ascomycota</taxon>
        <taxon>Pezizomycotina</taxon>
        <taxon>Sordariomycetes</taxon>
        <taxon>Hypocreomycetidae</taxon>
        <taxon>Hypocreales</taxon>
        <taxon>Nectriaceae</taxon>
        <taxon>Neonectria</taxon>
    </lineage>
</organism>
<keyword evidence="1" id="KW-1133">Transmembrane helix</keyword>
<protein>
    <submittedName>
        <fullName evidence="2">Uncharacterized protein</fullName>
    </submittedName>
</protein>
<dbReference type="EMBL" id="JAZAVK010000017">
    <property type="protein sequence ID" value="KAK7430683.1"/>
    <property type="molecule type" value="Genomic_DNA"/>
</dbReference>
<sequence length="399" mass="44607">MNKATQELYPLANATPQDLANICDALWGWSPCSQWVQGGFCFLVSAGCPCLRANKLEPFFNFYRNVTAYYLPDDMGRSKPALRSHGDLRDIVVLLRKNMDEPRMRLTARYFATRAAEESQMPLLSDQNRAFNLAARVVTMVLPSAENQSDGLLETGTQPPVWPGEISLASFISSVFPKQEFPSLTGGNDVVDTAKTHVHSIMAKRLKKIAKLKMVPTDNLSSHLFLDTKNGTLAVFHYTSVLKENLAYEGEGSHQGGPTTRLRSSIPAPLALETLATIKDVLFPDDEVSQSMLRTLVSRAKFDPDIARIVDSPPSQPGTNEPMIYQYWGSRLLDLYDELENPTPRGYFQKWLERKSGARHAMMATLIGLFVAVMLGALTLVVSVFQAWVAWQQWRHPKV</sequence>
<comment type="caution">
    <text evidence="2">The sequence shown here is derived from an EMBL/GenBank/DDBJ whole genome shotgun (WGS) entry which is preliminary data.</text>
</comment>
<keyword evidence="3" id="KW-1185">Reference proteome</keyword>
<keyword evidence="1" id="KW-0812">Transmembrane</keyword>
<feature type="transmembrane region" description="Helical" evidence="1">
    <location>
        <begin position="364"/>
        <end position="391"/>
    </location>
</feature>
<evidence type="ECO:0000313" key="2">
    <source>
        <dbReference type="EMBL" id="KAK7430683.1"/>
    </source>
</evidence>
<reference evidence="2 3" key="1">
    <citation type="journal article" date="2025" name="Microbiol. Resour. Announc.">
        <title>Draft genome sequences for Neonectria magnoliae and Neonectria punicea, canker pathogens of Liriodendron tulipifera and Acer saccharum in West Virginia.</title>
        <authorList>
            <person name="Petronek H.M."/>
            <person name="Kasson M.T."/>
            <person name="Metheny A.M."/>
            <person name="Stauder C.M."/>
            <person name="Lovett B."/>
            <person name="Lynch S.C."/>
            <person name="Garnas J.R."/>
            <person name="Kasson L.R."/>
            <person name="Stajich J.E."/>
        </authorList>
    </citation>
    <scope>NUCLEOTIDE SEQUENCE [LARGE SCALE GENOMIC DNA]</scope>
    <source>
        <strain evidence="2 3">NRRL 64651</strain>
    </source>
</reference>
<name>A0ABR1ICX6_9HYPO</name>
<evidence type="ECO:0000313" key="3">
    <source>
        <dbReference type="Proteomes" id="UP001498421"/>
    </source>
</evidence>